<reference evidence="3 4" key="1">
    <citation type="submission" date="2019-03" db="EMBL/GenBank/DDBJ databases">
        <title>Genomic Encyclopedia of Type Strains, Phase IV (KMG-IV): sequencing the most valuable type-strain genomes for metagenomic binning, comparative biology and taxonomic classification.</title>
        <authorList>
            <person name="Goeker M."/>
        </authorList>
    </citation>
    <scope>NUCLEOTIDE SEQUENCE [LARGE SCALE GENOMIC DNA]</scope>
    <source>
        <strain evidence="3 4">DSM 100309</strain>
    </source>
</reference>
<evidence type="ECO:0000313" key="3">
    <source>
        <dbReference type="EMBL" id="TCV80219.1"/>
    </source>
</evidence>
<accession>A0A4V2W0V6</accession>
<dbReference type="Gene3D" id="1.10.260.40">
    <property type="entry name" value="lambda repressor-like DNA-binding domains"/>
    <property type="match status" value="1"/>
</dbReference>
<keyword evidence="1" id="KW-0238">DNA-binding</keyword>
<dbReference type="OrthoDB" id="5297543at2"/>
<organism evidence="3 4">
    <name type="scientific">Sulfurirhabdus autotrophica</name>
    <dbReference type="NCBI Taxonomy" id="1706046"/>
    <lineage>
        <taxon>Bacteria</taxon>
        <taxon>Pseudomonadati</taxon>
        <taxon>Pseudomonadota</taxon>
        <taxon>Betaproteobacteria</taxon>
        <taxon>Nitrosomonadales</taxon>
        <taxon>Sulfuricellaceae</taxon>
        <taxon>Sulfurirhabdus</taxon>
    </lineage>
</organism>
<dbReference type="PANTHER" id="PTHR36924:SF1">
    <property type="entry name" value="ANTITOXIN HIGA-1"/>
    <property type="match status" value="1"/>
</dbReference>
<evidence type="ECO:0000313" key="4">
    <source>
        <dbReference type="Proteomes" id="UP000295367"/>
    </source>
</evidence>
<dbReference type="InterPro" id="IPR010982">
    <property type="entry name" value="Lambda_DNA-bd_dom_sf"/>
</dbReference>
<dbReference type="EMBL" id="SMCO01000029">
    <property type="protein sequence ID" value="TCV80219.1"/>
    <property type="molecule type" value="Genomic_DNA"/>
</dbReference>
<gene>
    <name evidence="3" type="ORF">EDC63_1298</name>
</gene>
<name>A0A4V2W0V6_9PROT</name>
<dbReference type="GO" id="GO:0003677">
    <property type="term" value="F:DNA binding"/>
    <property type="evidence" value="ECO:0007669"/>
    <property type="project" value="UniProtKB-KW"/>
</dbReference>
<dbReference type="InterPro" id="IPR001387">
    <property type="entry name" value="Cro/C1-type_HTH"/>
</dbReference>
<dbReference type="RefSeq" id="WP_124948062.1">
    <property type="nucleotide sequence ID" value="NZ_BHVT01000075.1"/>
</dbReference>
<keyword evidence="4" id="KW-1185">Reference proteome</keyword>
<evidence type="ECO:0000256" key="1">
    <source>
        <dbReference type="ARBA" id="ARBA00023125"/>
    </source>
</evidence>
<proteinExistence type="predicted"/>
<evidence type="ECO:0000259" key="2">
    <source>
        <dbReference type="PROSITE" id="PS50943"/>
    </source>
</evidence>
<dbReference type="SUPFAM" id="SSF47413">
    <property type="entry name" value="lambda repressor-like DNA-binding domains"/>
    <property type="match status" value="1"/>
</dbReference>
<feature type="domain" description="HTH cro/C1-type" evidence="2">
    <location>
        <begin position="25"/>
        <end position="67"/>
    </location>
</feature>
<sequence length="94" mass="10564">MARMFNPPHLGEILREYLPEGAMVEEMAHRLSVSRVQFSRALNGRSSISAEMAIRISLLTGTTPESWLTGQMKWDLWLAAQKPRPPVEPLPHAA</sequence>
<dbReference type="InterPro" id="IPR013430">
    <property type="entry name" value="Toxin_antidote_HigA"/>
</dbReference>
<dbReference type="PANTHER" id="PTHR36924">
    <property type="entry name" value="ANTITOXIN HIGA-1"/>
    <property type="match status" value="1"/>
</dbReference>
<dbReference type="NCBIfam" id="TIGR02607">
    <property type="entry name" value="antidote_HigA"/>
    <property type="match status" value="1"/>
</dbReference>
<protein>
    <submittedName>
        <fullName evidence="3">Addiction module HigA family antidote</fullName>
    </submittedName>
</protein>
<comment type="caution">
    <text evidence="3">The sequence shown here is derived from an EMBL/GenBank/DDBJ whole genome shotgun (WGS) entry which is preliminary data.</text>
</comment>
<dbReference type="Proteomes" id="UP000295367">
    <property type="component" value="Unassembled WGS sequence"/>
</dbReference>
<dbReference type="PROSITE" id="PS50943">
    <property type="entry name" value="HTH_CROC1"/>
    <property type="match status" value="1"/>
</dbReference>
<dbReference type="AlphaFoldDB" id="A0A4V2W0V6"/>